<feature type="transmembrane region" description="Helical" evidence="2">
    <location>
        <begin position="171"/>
        <end position="191"/>
    </location>
</feature>
<keyword evidence="2" id="KW-0812">Transmembrane</keyword>
<comment type="caution">
    <text evidence="3">The sequence shown here is derived from an EMBL/GenBank/DDBJ whole genome shotgun (WGS) entry which is preliminary data.</text>
</comment>
<keyword evidence="2" id="KW-1133">Transmembrane helix</keyword>
<accession>A0A9W9Y9G5</accession>
<dbReference type="EMBL" id="MU827801">
    <property type="protein sequence ID" value="KAJ7327378.1"/>
    <property type="molecule type" value="Genomic_DNA"/>
</dbReference>
<evidence type="ECO:0000313" key="4">
    <source>
        <dbReference type="Proteomes" id="UP001163046"/>
    </source>
</evidence>
<evidence type="ECO:0000256" key="1">
    <source>
        <dbReference type="SAM" id="MobiDB-lite"/>
    </source>
</evidence>
<keyword evidence="4" id="KW-1185">Reference proteome</keyword>
<keyword evidence="2" id="KW-0472">Membrane</keyword>
<name>A0A9W9Y9G5_9CNID</name>
<gene>
    <name evidence="3" type="ORF">OS493_027068</name>
</gene>
<dbReference type="Proteomes" id="UP001163046">
    <property type="component" value="Unassembled WGS sequence"/>
</dbReference>
<feature type="region of interest" description="Disordered" evidence="1">
    <location>
        <begin position="118"/>
        <end position="142"/>
    </location>
</feature>
<proteinExistence type="predicted"/>
<evidence type="ECO:0000313" key="3">
    <source>
        <dbReference type="EMBL" id="KAJ7327378.1"/>
    </source>
</evidence>
<dbReference type="AlphaFoldDB" id="A0A9W9Y9G5"/>
<evidence type="ECO:0000256" key="2">
    <source>
        <dbReference type="SAM" id="Phobius"/>
    </source>
</evidence>
<reference evidence="3" key="1">
    <citation type="submission" date="2023-01" db="EMBL/GenBank/DDBJ databases">
        <title>Genome assembly of the deep-sea coral Lophelia pertusa.</title>
        <authorList>
            <person name="Herrera S."/>
            <person name="Cordes E."/>
        </authorList>
    </citation>
    <scope>NUCLEOTIDE SEQUENCE</scope>
    <source>
        <strain evidence="3">USNM1676648</strain>
        <tissue evidence="3">Polyp</tissue>
    </source>
</reference>
<organism evidence="3 4">
    <name type="scientific">Desmophyllum pertusum</name>
    <dbReference type="NCBI Taxonomy" id="174260"/>
    <lineage>
        <taxon>Eukaryota</taxon>
        <taxon>Metazoa</taxon>
        <taxon>Cnidaria</taxon>
        <taxon>Anthozoa</taxon>
        <taxon>Hexacorallia</taxon>
        <taxon>Scleractinia</taxon>
        <taxon>Caryophylliina</taxon>
        <taxon>Caryophylliidae</taxon>
        <taxon>Desmophyllum</taxon>
    </lineage>
</organism>
<sequence length="229" mass="25821">MALGLNFEAIVAHFLHCGFLSKLLKEELLGWSLQDNDHFEVNINPKESPLQSKDAEALKPLVLPSFGSPRCCLEEVCLPRNARTETILLYSSVPCETVEPSRRGVASNMFLQKEQKAIRHTSEESVSNDCVNEPSSESDSSRHSRPFAYQLLVANQKERKSVCLWSARRKVVAILLGLLMVVCFVGIAFIVQAIRKKNHNNTNNNNNNSNNNDKHYKRSMLQWAVNLAL</sequence>
<protein>
    <submittedName>
        <fullName evidence="3">Uncharacterized protein</fullName>
    </submittedName>
</protein>